<protein>
    <submittedName>
        <fullName evidence="2">NAD(P)-dependent alcohol dehydrogenase</fullName>
    </submittedName>
</protein>
<dbReference type="PANTHER" id="PTHR45033:SF2">
    <property type="entry name" value="ZINC-TYPE ALCOHOL DEHYDROGENASE-LIKE PROTEIN C1773.06C"/>
    <property type="match status" value="1"/>
</dbReference>
<dbReference type="OrthoDB" id="9787435at2"/>
<dbReference type="SMART" id="SM00829">
    <property type="entry name" value="PKS_ER"/>
    <property type="match status" value="1"/>
</dbReference>
<accession>A0A4R9LYT7</accession>
<dbReference type="SUPFAM" id="SSF50129">
    <property type="entry name" value="GroES-like"/>
    <property type="match status" value="1"/>
</dbReference>
<dbReference type="SUPFAM" id="SSF51735">
    <property type="entry name" value="NAD(P)-binding Rossmann-fold domains"/>
    <property type="match status" value="1"/>
</dbReference>
<dbReference type="Proteomes" id="UP000298058">
    <property type="component" value="Unassembled WGS sequence"/>
</dbReference>
<gene>
    <name evidence="2" type="ORF">EHS15_07065</name>
</gene>
<dbReference type="InterPro" id="IPR036291">
    <property type="entry name" value="NAD(P)-bd_dom_sf"/>
</dbReference>
<dbReference type="Pfam" id="PF08240">
    <property type="entry name" value="ADH_N"/>
    <property type="match status" value="1"/>
</dbReference>
<dbReference type="Gene3D" id="3.90.180.10">
    <property type="entry name" value="Medium-chain alcohol dehydrogenases, catalytic domain"/>
    <property type="match status" value="1"/>
</dbReference>
<dbReference type="Pfam" id="PF00107">
    <property type="entry name" value="ADH_zinc_N"/>
    <property type="match status" value="1"/>
</dbReference>
<feature type="domain" description="Enoyl reductase (ER)" evidence="1">
    <location>
        <begin position="15"/>
        <end position="339"/>
    </location>
</feature>
<dbReference type="InterPro" id="IPR020843">
    <property type="entry name" value="ER"/>
</dbReference>
<reference evidence="2" key="1">
    <citation type="journal article" date="2019" name="PLoS Negl. Trop. Dis.">
        <title>Revisiting the worldwide diversity of Leptospira species in the environment.</title>
        <authorList>
            <person name="Vincent A.T."/>
            <person name="Schiettekatte O."/>
            <person name="Bourhy P."/>
            <person name="Veyrier F.J."/>
            <person name="Picardeau M."/>
        </authorList>
    </citation>
    <scope>NUCLEOTIDE SEQUENCE [LARGE SCALE GENOMIC DNA]</scope>
    <source>
        <strain evidence="2">201300427</strain>
    </source>
</reference>
<dbReference type="InterPro" id="IPR013149">
    <property type="entry name" value="ADH-like_C"/>
</dbReference>
<sequence length="342" mass="37189">MAIRNRVWEIKDSFGLENLKQNERTVPEMIGDNEVLVRLTATSLNYRDYLMVIGKYNPRQKLPLVPCSDGAGIVESVGKNVQKWRKGDRVLPIFAQGWMDGSPDLESLRTTLGGPNDGCLSEYGVFAESGLVKTPDHLTDAQAATLGCAGLTAYNAVVRFGGIEPGSSVLCLGTGGVSLFALQFAKTMGAKVIITSSSEEKLERAKQLGADETINYSTKSNWEREVRKYTDKKGADLIVEVGGAGTLSKSMMCVRPYGTIALIGVLAGGESNLSLYPILMQGVKVQGVIVGSKNDFEKMNQAISHNKIIPVVDRSFSWEEVPQAFEYLQSGKHFGKVAIQWA</sequence>
<dbReference type="GO" id="GO:0016491">
    <property type="term" value="F:oxidoreductase activity"/>
    <property type="evidence" value="ECO:0007669"/>
    <property type="project" value="InterPro"/>
</dbReference>
<name>A0A4R9LYT7_9LEPT</name>
<dbReference type="PANTHER" id="PTHR45033">
    <property type="match status" value="1"/>
</dbReference>
<organism evidence="2 3">
    <name type="scientific">Leptospira idonii</name>
    <dbReference type="NCBI Taxonomy" id="1193500"/>
    <lineage>
        <taxon>Bacteria</taxon>
        <taxon>Pseudomonadati</taxon>
        <taxon>Spirochaetota</taxon>
        <taxon>Spirochaetia</taxon>
        <taxon>Leptospirales</taxon>
        <taxon>Leptospiraceae</taxon>
        <taxon>Leptospira</taxon>
    </lineage>
</organism>
<evidence type="ECO:0000313" key="3">
    <source>
        <dbReference type="Proteomes" id="UP000298058"/>
    </source>
</evidence>
<dbReference type="EMBL" id="RQHW01000028">
    <property type="protein sequence ID" value="TGN19544.1"/>
    <property type="molecule type" value="Genomic_DNA"/>
</dbReference>
<comment type="caution">
    <text evidence="2">The sequence shown here is derived from an EMBL/GenBank/DDBJ whole genome shotgun (WGS) entry which is preliminary data.</text>
</comment>
<dbReference type="InterPro" id="IPR013154">
    <property type="entry name" value="ADH-like_N"/>
</dbReference>
<evidence type="ECO:0000259" key="1">
    <source>
        <dbReference type="SMART" id="SM00829"/>
    </source>
</evidence>
<evidence type="ECO:0000313" key="2">
    <source>
        <dbReference type="EMBL" id="TGN19544.1"/>
    </source>
</evidence>
<dbReference type="RefSeq" id="WP_135759860.1">
    <property type="nucleotide sequence ID" value="NZ_RQHW01000028.1"/>
</dbReference>
<dbReference type="AlphaFoldDB" id="A0A4R9LYT7"/>
<dbReference type="InterPro" id="IPR011032">
    <property type="entry name" value="GroES-like_sf"/>
</dbReference>
<dbReference type="Gene3D" id="3.40.50.720">
    <property type="entry name" value="NAD(P)-binding Rossmann-like Domain"/>
    <property type="match status" value="1"/>
</dbReference>
<keyword evidence="3" id="KW-1185">Reference proteome</keyword>
<dbReference type="CDD" id="cd08276">
    <property type="entry name" value="MDR7"/>
    <property type="match status" value="1"/>
</dbReference>
<proteinExistence type="predicted"/>
<dbReference type="InterPro" id="IPR052711">
    <property type="entry name" value="Zinc_ADH-like"/>
</dbReference>